<keyword evidence="7" id="KW-1185">Reference proteome</keyword>
<reference evidence="7" key="1">
    <citation type="journal article" date="2019" name="Int. J. Syst. Evol. Microbiol.">
        <title>The Global Catalogue of Microorganisms (GCM) 10K type strain sequencing project: providing services to taxonomists for standard genome sequencing and annotation.</title>
        <authorList>
            <consortium name="The Broad Institute Genomics Platform"/>
            <consortium name="The Broad Institute Genome Sequencing Center for Infectious Disease"/>
            <person name="Wu L."/>
            <person name="Ma J."/>
        </authorList>
    </citation>
    <scope>NUCLEOTIDE SEQUENCE [LARGE SCALE GENOMIC DNA]</scope>
    <source>
        <strain evidence="7">CGMCC 1.1927</strain>
    </source>
</reference>
<evidence type="ECO:0000256" key="1">
    <source>
        <dbReference type="ARBA" id="ARBA00009437"/>
    </source>
</evidence>
<comment type="similarity">
    <text evidence="1">Belongs to the LysR transcriptional regulatory family.</text>
</comment>
<protein>
    <submittedName>
        <fullName evidence="6">LysR family transcriptional regulator</fullName>
    </submittedName>
</protein>
<evidence type="ECO:0000256" key="2">
    <source>
        <dbReference type="ARBA" id="ARBA00023015"/>
    </source>
</evidence>
<dbReference type="Gene3D" id="1.10.10.10">
    <property type="entry name" value="Winged helix-like DNA-binding domain superfamily/Winged helix DNA-binding domain"/>
    <property type="match status" value="1"/>
</dbReference>
<keyword evidence="4" id="KW-0804">Transcription</keyword>
<evidence type="ECO:0000256" key="3">
    <source>
        <dbReference type="ARBA" id="ARBA00023125"/>
    </source>
</evidence>
<dbReference type="Pfam" id="PF03466">
    <property type="entry name" value="LysR_substrate"/>
    <property type="match status" value="1"/>
</dbReference>
<dbReference type="Proteomes" id="UP000596938">
    <property type="component" value="Unassembled WGS sequence"/>
</dbReference>
<keyword evidence="3" id="KW-0238">DNA-binding</keyword>
<dbReference type="Pfam" id="PF00126">
    <property type="entry name" value="HTH_1"/>
    <property type="match status" value="1"/>
</dbReference>
<dbReference type="RefSeq" id="WP_188813969.1">
    <property type="nucleotide sequence ID" value="NZ_BAAAWV010000001.1"/>
</dbReference>
<dbReference type="Gene3D" id="3.40.190.10">
    <property type="entry name" value="Periplasmic binding protein-like II"/>
    <property type="match status" value="2"/>
</dbReference>
<dbReference type="PANTHER" id="PTHR30346">
    <property type="entry name" value="TRANSCRIPTIONAL DUAL REGULATOR HCAR-RELATED"/>
    <property type="match status" value="1"/>
</dbReference>
<dbReference type="InterPro" id="IPR036388">
    <property type="entry name" value="WH-like_DNA-bd_sf"/>
</dbReference>
<name>A0ABQ1Y352_9MICC</name>
<evidence type="ECO:0000313" key="6">
    <source>
        <dbReference type="EMBL" id="GGH11027.1"/>
    </source>
</evidence>
<proteinExistence type="inferred from homology"/>
<dbReference type="PANTHER" id="PTHR30346:SF29">
    <property type="entry name" value="LYSR SUBSTRATE-BINDING"/>
    <property type="match status" value="1"/>
</dbReference>
<evidence type="ECO:0000256" key="4">
    <source>
        <dbReference type="ARBA" id="ARBA00023163"/>
    </source>
</evidence>
<organism evidence="6 7">
    <name type="scientific">Pseudarthrobacter polychromogenes</name>
    <dbReference type="NCBI Taxonomy" id="1676"/>
    <lineage>
        <taxon>Bacteria</taxon>
        <taxon>Bacillati</taxon>
        <taxon>Actinomycetota</taxon>
        <taxon>Actinomycetes</taxon>
        <taxon>Micrococcales</taxon>
        <taxon>Micrococcaceae</taxon>
        <taxon>Pseudarthrobacter</taxon>
    </lineage>
</organism>
<feature type="domain" description="HTH lysR-type" evidence="5">
    <location>
        <begin position="2"/>
        <end position="59"/>
    </location>
</feature>
<dbReference type="InterPro" id="IPR005119">
    <property type="entry name" value="LysR_subst-bd"/>
</dbReference>
<comment type="caution">
    <text evidence="6">The sequence shown here is derived from an EMBL/GenBank/DDBJ whole genome shotgun (WGS) entry which is preliminary data.</text>
</comment>
<dbReference type="InterPro" id="IPR036390">
    <property type="entry name" value="WH_DNA-bd_sf"/>
</dbReference>
<dbReference type="PROSITE" id="PS50931">
    <property type="entry name" value="HTH_LYSR"/>
    <property type="match status" value="1"/>
</dbReference>
<accession>A0ABQ1Y352</accession>
<sequence>MLDPHKLIILRAVIAAGSVQGAAAGLHLTPATVSQHLQALARQTGLVLFEKSGRGIEATPAALHLAEESSQALADLERLERTVADLRAGRAERITFACFASVAQAWMPHVVGVLRTASPETVVEISINELHPGGGRHQPDIDIRNEALDADPLTIEGYQRHVLDEEELRLVLPLNHPLCSQDAVALIQLRDEAWIDHDIHDGPTGRIITRACTTAGFTPRYVARLDDHHAAISLTAAGLGVTVLPGIALSGLPGNLTDRPLTGPTVSRRIVAFTRAHPVRARLIHTALTALREAAAPKMVHAQPGK</sequence>
<dbReference type="InterPro" id="IPR000847">
    <property type="entry name" value="LysR_HTH_N"/>
</dbReference>
<keyword evidence="2" id="KW-0805">Transcription regulation</keyword>
<evidence type="ECO:0000313" key="7">
    <source>
        <dbReference type="Proteomes" id="UP000596938"/>
    </source>
</evidence>
<dbReference type="SUPFAM" id="SSF46785">
    <property type="entry name" value="Winged helix' DNA-binding domain"/>
    <property type="match status" value="1"/>
</dbReference>
<dbReference type="EMBL" id="BMKU01000023">
    <property type="protein sequence ID" value="GGH11027.1"/>
    <property type="molecule type" value="Genomic_DNA"/>
</dbReference>
<gene>
    <name evidence="6" type="ORF">GCM10011577_40090</name>
</gene>
<evidence type="ECO:0000259" key="5">
    <source>
        <dbReference type="PROSITE" id="PS50931"/>
    </source>
</evidence>
<dbReference type="SUPFAM" id="SSF53850">
    <property type="entry name" value="Periplasmic binding protein-like II"/>
    <property type="match status" value="1"/>
</dbReference>